<proteinExistence type="predicted"/>
<sequence>MDFSSALRHPKESGETRAAVGRGLGCESKTWLQMLSVSRRRPPWLREAGQQSRFLCVRVHQQRQRAHLPTHISTDAPEGS</sequence>
<dbReference type="Proteomes" id="UP000314294">
    <property type="component" value="Unassembled WGS sequence"/>
</dbReference>
<gene>
    <name evidence="1" type="ORF">EYF80_014429</name>
</gene>
<name>A0A4Z2IDJ5_9TELE</name>
<reference evidence="1 2" key="1">
    <citation type="submission" date="2019-03" db="EMBL/GenBank/DDBJ databases">
        <title>First draft genome of Liparis tanakae, snailfish: a comprehensive survey of snailfish specific genes.</title>
        <authorList>
            <person name="Kim W."/>
            <person name="Song I."/>
            <person name="Jeong J.-H."/>
            <person name="Kim D."/>
            <person name="Kim S."/>
            <person name="Ryu S."/>
            <person name="Song J.Y."/>
            <person name="Lee S.K."/>
        </authorList>
    </citation>
    <scope>NUCLEOTIDE SEQUENCE [LARGE SCALE GENOMIC DNA]</scope>
    <source>
        <tissue evidence="1">Muscle</tissue>
    </source>
</reference>
<comment type="caution">
    <text evidence="1">The sequence shown here is derived from an EMBL/GenBank/DDBJ whole genome shotgun (WGS) entry which is preliminary data.</text>
</comment>
<dbReference type="EMBL" id="SRLO01000104">
    <property type="protein sequence ID" value="TNN75382.1"/>
    <property type="molecule type" value="Genomic_DNA"/>
</dbReference>
<organism evidence="1 2">
    <name type="scientific">Liparis tanakae</name>
    <name type="common">Tanaka's snailfish</name>
    <dbReference type="NCBI Taxonomy" id="230148"/>
    <lineage>
        <taxon>Eukaryota</taxon>
        <taxon>Metazoa</taxon>
        <taxon>Chordata</taxon>
        <taxon>Craniata</taxon>
        <taxon>Vertebrata</taxon>
        <taxon>Euteleostomi</taxon>
        <taxon>Actinopterygii</taxon>
        <taxon>Neopterygii</taxon>
        <taxon>Teleostei</taxon>
        <taxon>Neoteleostei</taxon>
        <taxon>Acanthomorphata</taxon>
        <taxon>Eupercaria</taxon>
        <taxon>Perciformes</taxon>
        <taxon>Cottioidei</taxon>
        <taxon>Cottales</taxon>
        <taxon>Liparidae</taxon>
        <taxon>Liparis</taxon>
    </lineage>
</organism>
<evidence type="ECO:0000313" key="1">
    <source>
        <dbReference type="EMBL" id="TNN75382.1"/>
    </source>
</evidence>
<evidence type="ECO:0000313" key="2">
    <source>
        <dbReference type="Proteomes" id="UP000314294"/>
    </source>
</evidence>
<keyword evidence="2" id="KW-1185">Reference proteome</keyword>
<protein>
    <submittedName>
        <fullName evidence="1">Uncharacterized protein</fullName>
    </submittedName>
</protein>
<accession>A0A4Z2IDJ5</accession>
<dbReference type="AlphaFoldDB" id="A0A4Z2IDJ5"/>